<organism evidence="1 2">
    <name type="scientific">Roseateles violae</name>
    <dbReference type="NCBI Taxonomy" id="3058042"/>
    <lineage>
        <taxon>Bacteria</taxon>
        <taxon>Pseudomonadati</taxon>
        <taxon>Pseudomonadota</taxon>
        <taxon>Betaproteobacteria</taxon>
        <taxon>Burkholderiales</taxon>
        <taxon>Sphaerotilaceae</taxon>
        <taxon>Roseateles</taxon>
    </lineage>
</organism>
<dbReference type="Proteomes" id="UP001228044">
    <property type="component" value="Unassembled WGS sequence"/>
</dbReference>
<comment type="caution">
    <text evidence="1">The sequence shown here is derived from an EMBL/GenBank/DDBJ whole genome shotgun (WGS) entry which is preliminary data.</text>
</comment>
<keyword evidence="2" id="KW-1185">Reference proteome</keyword>
<dbReference type="EMBL" id="JAUHHC010000004">
    <property type="protein sequence ID" value="MDN3921793.1"/>
    <property type="molecule type" value="Genomic_DNA"/>
</dbReference>
<protein>
    <recommendedName>
        <fullName evidence="3">WGR domain-containing protein</fullName>
    </recommendedName>
</protein>
<accession>A0ABT8DX27</accession>
<evidence type="ECO:0000313" key="1">
    <source>
        <dbReference type="EMBL" id="MDN3921793.1"/>
    </source>
</evidence>
<reference evidence="1 2" key="1">
    <citation type="submission" date="2023-06" db="EMBL/GenBank/DDBJ databases">
        <title>Pelomonas sp. PFR6 16S ribosomal RNA gene Genome sequencing and assembly.</title>
        <authorList>
            <person name="Woo H."/>
        </authorList>
    </citation>
    <scope>NUCLEOTIDE SEQUENCE [LARGE SCALE GENOMIC DNA]</scope>
    <source>
        <strain evidence="1 2">PFR6</strain>
    </source>
</reference>
<sequence length="86" mass="9603">MQIASYEFISDSGRFAISWRPYGRWRVKCAQGLIDRSFETPQQALAELVRRFPVPPDLDDWIPLEATAGETLPGELDPLGPTGKLG</sequence>
<evidence type="ECO:0008006" key="3">
    <source>
        <dbReference type="Google" id="ProtNLM"/>
    </source>
</evidence>
<gene>
    <name evidence="1" type="ORF">QWJ38_16005</name>
</gene>
<dbReference type="RefSeq" id="WP_290360103.1">
    <property type="nucleotide sequence ID" value="NZ_JAUHHC010000004.1"/>
</dbReference>
<evidence type="ECO:0000313" key="2">
    <source>
        <dbReference type="Proteomes" id="UP001228044"/>
    </source>
</evidence>
<name>A0ABT8DX27_9BURK</name>
<proteinExistence type="predicted"/>